<dbReference type="EMBL" id="JAEHOC010000035">
    <property type="protein sequence ID" value="KAG2428329.1"/>
    <property type="molecule type" value="Genomic_DNA"/>
</dbReference>
<evidence type="ECO:0000313" key="2">
    <source>
        <dbReference type="EMBL" id="KAG2428329.1"/>
    </source>
</evidence>
<feature type="region of interest" description="Disordered" evidence="1">
    <location>
        <begin position="230"/>
        <end position="259"/>
    </location>
</feature>
<keyword evidence="3" id="KW-1185">Reference proteome</keyword>
<dbReference type="Proteomes" id="UP000650467">
    <property type="component" value="Unassembled WGS sequence"/>
</dbReference>
<evidence type="ECO:0008006" key="4">
    <source>
        <dbReference type="Google" id="ProtNLM"/>
    </source>
</evidence>
<reference evidence="2" key="1">
    <citation type="journal article" date="2020" name="bioRxiv">
        <title>Comparative genomics of Chlamydomonas.</title>
        <authorList>
            <person name="Craig R.J."/>
            <person name="Hasan A.R."/>
            <person name="Ness R.W."/>
            <person name="Keightley P.D."/>
        </authorList>
    </citation>
    <scope>NUCLEOTIDE SEQUENCE</scope>
    <source>
        <strain evidence="2">SAG 7.73</strain>
    </source>
</reference>
<evidence type="ECO:0000256" key="1">
    <source>
        <dbReference type="SAM" id="MobiDB-lite"/>
    </source>
</evidence>
<evidence type="ECO:0000313" key="3">
    <source>
        <dbReference type="Proteomes" id="UP000650467"/>
    </source>
</evidence>
<dbReference type="InterPro" id="IPR029069">
    <property type="entry name" value="HotDog_dom_sf"/>
</dbReference>
<feature type="compositionally biased region" description="Gly residues" evidence="1">
    <location>
        <begin position="234"/>
        <end position="253"/>
    </location>
</feature>
<dbReference type="OrthoDB" id="506431at2759"/>
<proteinExistence type="predicted"/>
<sequence length="344" mass="34488">MSRAQVPGLLGSLCQLRVCGAAQQLASAIIGGTSLVSALCRADATPLESGIGAALGGVRRHSSAASSSGRPKGWEQLQRDGHVVNPCNSPNHPAVVAGVLPTPAGEELSVQEAYNPESSCFGCGPSSPDGLHLRSRRMPGEGLGRLEARLAIPARYCAFPGIVNGGILSTIMDCHGNWAAAVCLMDKGCLPRPPLTLTASMSVIFKEPTPPNTELILRSRVLSLRESAAASGASTGGGGGAYGSSSGGSGSGAYGSSSGNKMAQAQMQKATVEVEVVVLQPLDPATVAADAPPSSAVVQGAETAAGAAGGSQGFTRGAGTPEPAMKILAVGRGVFKRLGALRAL</sequence>
<dbReference type="AlphaFoldDB" id="A0A835SU49"/>
<organism evidence="2 3">
    <name type="scientific">Chlamydomonas incerta</name>
    <dbReference type="NCBI Taxonomy" id="51695"/>
    <lineage>
        <taxon>Eukaryota</taxon>
        <taxon>Viridiplantae</taxon>
        <taxon>Chlorophyta</taxon>
        <taxon>core chlorophytes</taxon>
        <taxon>Chlorophyceae</taxon>
        <taxon>CS clade</taxon>
        <taxon>Chlamydomonadales</taxon>
        <taxon>Chlamydomonadaceae</taxon>
        <taxon>Chlamydomonas</taxon>
    </lineage>
</organism>
<accession>A0A835SU49</accession>
<comment type="caution">
    <text evidence="2">The sequence shown here is derived from an EMBL/GenBank/DDBJ whole genome shotgun (WGS) entry which is preliminary data.</text>
</comment>
<protein>
    <recommendedName>
        <fullName evidence="4">Thioesterase domain-containing protein</fullName>
    </recommendedName>
</protein>
<dbReference type="Gene3D" id="3.10.129.10">
    <property type="entry name" value="Hotdog Thioesterase"/>
    <property type="match status" value="1"/>
</dbReference>
<dbReference type="SUPFAM" id="SSF54637">
    <property type="entry name" value="Thioesterase/thiol ester dehydrase-isomerase"/>
    <property type="match status" value="1"/>
</dbReference>
<name>A0A835SU49_CHLIN</name>
<gene>
    <name evidence="2" type="ORF">HXX76_010477</name>
</gene>